<dbReference type="NCBIfam" id="TIGR00229">
    <property type="entry name" value="sensory_box"/>
    <property type="match status" value="1"/>
</dbReference>
<dbReference type="CDD" id="cd00130">
    <property type="entry name" value="PAS"/>
    <property type="match status" value="1"/>
</dbReference>
<dbReference type="EMBL" id="JAFREP010000002">
    <property type="protein sequence ID" value="MBO1317229.1"/>
    <property type="molecule type" value="Genomic_DNA"/>
</dbReference>
<dbReference type="InterPro" id="IPR000014">
    <property type="entry name" value="PAS"/>
</dbReference>
<dbReference type="InterPro" id="IPR035965">
    <property type="entry name" value="PAS-like_dom_sf"/>
</dbReference>
<name>A0A8J7Q187_9BACT</name>
<dbReference type="Gene3D" id="3.30.450.20">
    <property type="entry name" value="PAS domain"/>
    <property type="match status" value="1"/>
</dbReference>
<evidence type="ECO:0000313" key="2">
    <source>
        <dbReference type="EMBL" id="MBO1317229.1"/>
    </source>
</evidence>
<protein>
    <submittedName>
        <fullName evidence="2">PAS domain-containing protein</fullName>
    </submittedName>
</protein>
<dbReference type="GO" id="GO:0006355">
    <property type="term" value="P:regulation of DNA-templated transcription"/>
    <property type="evidence" value="ECO:0007669"/>
    <property type="project" value="InterPro"/>
</dbReference>
<dbReference type="InterPro" id="IPR013767">
    <property type="entry name" value="PAS_fold"/>
</dbReference>
<evidence type="ECO:0000259" key="1">
    <source>
        <dbReference type="PROSITE" id="PS50112"/>
    </source>
</evidence>
<evidence type="ECO:0000313" key="3">
    <source>
        <dbReference type="EMBL" id="MBO1318535.1"/>
    </source>
</evidence>
<dbReference type="Pfam" id="PF00989">
    <property type="entry name" value="PAS"/>
    <property type="match status" value="1"/>
</dbReference>
<dbReference type="AlphaFoldDB" id="A0A8J7Q187"/>
<organism evidence="2 4">
    <name type="scientific">Acanthopleuribacter pedis</name>
    <dbReference type="NCBI Taxonomy" id="442870"/>
    <lineage>
        <taxon>Bacteria</taxon>
        <taxon>Pseudomonadati</taxon>
        <taxon>Acidobacteriota</taxon>
        <taxon>Holophagae</taxon>
        <taxon>Acanthopleuribacterales</taxon>
        <taxon>Acanthopleuribacteraceae</taxon>
        <taxon>Acanthopleuribacter</taxon>
    </lineage>
</organism>
<gene>
    <name evidence="2" type="ORF">J3U88_02070</name>
    <name evidence="3" type="ORF">J3U88_08705</name>
</gene>
<feature type="domain" description="PAS" evidence="1">
    <location>
        <begin position="136"/>
        <end position="195"/>
    </location>
</feature>
<dbReference type="SUPFAM" id="SSF55785">
    <property type="entry name" value="PYP-like sensor domain (PAS domain)"/>
    <property type="match status" value="1"/>
</dbReference>
<dbReference type="EMBL" id="JAFREP010000006">
    <property type="protein sequence ID" value="MBO1318535.1"/>
    <property type="molecule type" value="Genomic_DNA"/>
</dbReference>
<dbReference type="Proteomes" id="UP000664417">
    <property type="component" value="Unassembled WGS sequence"/>
</dbReference>
<proteinExistence type="predicted"/>
<comment type="caution">
    <text evidence="2">The sequence shown here is derived from an EMBL/GenBank/DDBJ whole genome shotgun (WGS) entry which is preliminary data.</text>
</comment>
<dbReference type="PROSITE" id="PS50112">
    <property type="entry name" value="PAS"/>
    <property type="match status" value="1"/>
</dbReference>
<sequence>MLPSSLNIGILCCDLERGRFLVDRFQQLRLVATVLTRETLPDWLEKQANTLVVIDLTDPDQRMIHTRTALETANCFFRPVLLLSERDHEAFEETDPFHYLHPDFTLRELRLSLELACFRHRVEGQTADAVKFSQMVMQQSEQALIQVDDCGAVVYMNTKAERLTGWMLQLARGRRLIEVFRLAEPDQVVTLEAMLAVGDCHEHDPETVMLHPYDGEPLEVECRWAAVLRVDQSVYRYLLSFDAVPMPTPIHAGHKKTKQFQSLARTS</sequence>
<keyword evidence="4" id="KW-1185">Reference proteome</keyword>
<accession>A0A8J7Q187</accession>
<reference evidence="2" key="1">
    <citation type="submission" date="2021-03" db="EMBL/GenBank/DDBJ databases">
        <authorList>
            <person name="Wang G."/>
        </authorList>
    </citation>
    <scope>NUCLEOTIDE SEQUENCE</scope>
    <source>
        <strain evidence="2">KCTC 12899</strain>
    </source>
</reference>
<dbReference type="RefSeq" id="WP_207856466.1">
    <property type="nucleotide sequence ID" value="NZ_JAFREP010000002.1"/>
</dbReference>
<evidence type="ECO:0000313" key="4">
    <source>
        <dbReference type="Proteomes" id="UP000664417"/>
    </source>
</evidence>